<keyword evidence="3" id="KW-1185">Reference proteome</keyword>
<feature type="region of interest" description="Disordered" evidence="1">
    <location>
        <begin position="12"/>
        <end position="127"/>
    </location>
</feature>
<dbReference type="EMBL" id="QPFP01000231">
    <property type="protein sequence ID" value="TEB18720.1"/>
    <property type="molecule type" value="Genomic_DNA"/>
</dbReference>
<organism evidence="2 3">
    <name type="scientific">Coprinellus micaceus</name>
    <name type="common">Glistening ink-cap mushroom</name>
    <name type="synonym">Coprinus micaceus</name>
    <dbReference type="NCBI Taxonomy" id="71717"/>
    <lineage>
        <taxon>Eukaryota</taxon>
        <taxon>Fungi</taxon>
        <taxon>Dikarya</taxon>
        <taxon>Basidiomycota</taxon>
        <taxon>Agaricomycotina</taxon>
        <taxon>Agaricomycetes</taxon>
        <taxon>Agaricomycetidae</taxon>
        <taxon>Agaricales</taxon>
        <taxon>Agaricineae</taxon>
        <taxon>Psathyrellaceae</taxon>
        <taxon>Coprinellus</taxon>
    </lineage>
</organism>
<accession>A0A4Y7SAX7</accession>
<comment type="caution">
    <text evidence="2">The sequence shown here is derived from an EMBL/GenBank/DDBJ whole genome shotgun (WGS) entry which is preliminary data.</text>
</comment>
<dbReference type="AlphaFoldDB" id="A0A4Y7SAX7"/>
<evidence type="ECO:0000313" key="2">
    <source>
        <dbReference type="EMBL" id="TEB18720.1"/>
    </source>
</evidence>
<evidence type="ECO:0000256" key="1">
    <source>
        <dbReference type="SAM" id="MobiDB-lite"/>
    </source>
</evidence>
<feature type="compositionally biased region" description="Low complexity" evidence="1">
    <location>
        <begin position="115"/>
        <end position="127"/>
    </location>
</feature>
<proteinExistence type="predicted"/>
<gene>
    <name evidence="2" type="ORF">FA13DRAFT_1745315</name>
</gene>
<protein>
    <submittedName>
        <fullName evidence="2">Uncharacterized protein</fullName>
    </submittedName>
</protein>
<feature type="compositionally biased region" description="Acidic residues" evidence="1">
    <location>
        <begin position="97"/>
        <end position="114"/>
    </location>
</feature>
<evidence type="ECO:0000313" key="3">
    <source>
        <dbReference type="Proteomes" id="UP000298030"/>
    </source>
</evidence>
<dbReference type="Proteomes" id="UP000298030">
    <property type="component" value="Unassembled WGS sequence"/>
</dbReference>
<reference evidence="2 3" key="1">
    <citation type="journal article" date="2019" name="Nat. Ecol. Evol.">
        <title>Megaphylogeny resolves global patterns of mushroom evolution.</title>
        <authorList>
            <person name="Varga T."/>
            <person name="Krizsan K."/>
            <person name="Foldi C."/>
            <person name="Dima B."/>
            <person name="Sanchez-Garcia M."/>
            <person name="Sanchez-Ramirez S."/>
            <person name="Szollosi G.J."/>
            <person name="Szarkandi J.G."/>
            <person name="Papp V."/>
            <person name="Albert L."/>
            <person name="Andreopoulos W."/>
            <person name="Angelini C."/>
            <person name="Antonin V."/>
            <person name="Barry K.W."/>
            <person name="Bougher N.L."/>
            <person name="Buchanan P."/>
            <person name="Buyck B."/>
            <person name="Bense V."/>
            <person name="Catcheside P."/>
            <person name="Chovatia M."/>
            <person name="Cooper J."/>
            <person name="Damon W."/>
            <person name="Desjardin D."/>
            <person name="Finy P."/>
            <person name="Geml J."/>
            <person name="Haridas S."/>
            <person name="Hughes K."/>
            <person name="Justo A."/>
            <person name="Karasinski D."/>
            <person name="Kautmanova I."/>
            <person name="Kiss B."/>
            <person name="Kocsube S."/>
            <person name="Kotiranta H."/>
            <person name="LaButti K.M."/>
            <person name="Lechner B.E."/>
            <person name="Liimatainen K."/>
            <person name="Lipzen A."/>
            <person name="Lukacs Z."/>
            <person name="Mihaltcheva S."/>
            <person name="Morgado L.N."/>
            <person name="Niskanen T."/>
            <person name="Noordeloos M.E."/>
            <person name="Ohm R.A."/>
            <person name="Ortiz-Santana B."/>
            <person name="Ovrebo C."/>
            <person name="Racz N."/>
            <person name="Riley R."/>
            <person name="Savchenko A."/>
            <person name="Shiryaev A."/>
            <person name="Soop K."/>
            <person name="Spirin V."/>
            <person name="Szebenyi C."/>
            <person name="Tomsovsky M."/>
            <person name="Tulloss R.E."/>
            <person name="Uehling J."/>
            <person name="Grigoriev I.V."/>
            <person name="Vagvolgyi C."/>
            <person name="Papp T."/>
            <person name="Martin F.M."/>
            <person name="Miettinen O."/>
            <person name="Hibbett D.S."/>
            <person name="Nagy L.G."/>
        </authorList>
    </citation>
    <scope>NUCLEOTIDE SEQUENCE [LARGE SCALE GENOMIC DNA]</scope>
    <source>
        <strain evidence="2 3">FP101781</strain>
    </source>
</reference>
<name>A0A4Y7SAX7_COPMI</name>
<sequence length="184" mass="19845">MTVLHLSRTIVLTRDPGANDENAPLASASQAESDRNEIHEDDELSGNRLLSPIFERPSSEERETEEIEELLSFVEDSPAGSPEPIGDTSVSVHLDGFDDNDVEMSDESDEEQNDENAAPAATFAPAPAVAPPVPPPVIAPLLPSPIIVPSVQARRARGLRRDVVTVVGSRQIIYGQVFEDGKEV</sequence>